<organism evidence="2 3">
    <name type="scientific">Clostridium tetanomorphum</name>
    <dbReference type="NCBI Taxonomy" id="1553"/>
    <lineage>
        <taxon>Bacteria</taxon>
        <taxon>Bacillati</taxon>
        <taxon>Bacillota</taxon>
        <taxon>Clostridia</taxon>
        <taxon>Eubacteriales</taxon>
        <taxon>Clostridiaceae</taxon>
        <taxon>Clostridium</taxon>
    </lineage>
</organism>
<proteinExistence type="predicted"/>
<dbReference type="RefSeq" id="WP_051593072.1">
    <property type="nucleotide sequence ID" value="NZ_JAAZWO010000005.1"/>
</dbReference>
<keyword evidence="1" id="KW-0472">Membrane</keyword>
<accession>A0A923EBC3</accession>
<dbReference type="Proteomes" id="UP000563151">
    <property type="component" value="Unassembled WGS sequence"/>
</dbReference>
<dbReference type="InterPro" id="IPR021683">
    <property type="entry name" value="DUF3267"/>
</dbReference>
<gene>
    <name evidence="2" type="ORF">HGG79_05405</name>
</gene>
<evidence type="ECO:0000313" key="2">
    <source>
        <dbReference type="EMBL" id="MBC2397218.1"/>
    </source>
</evidence>
<dbReference type="AlphaFoldDB" id="A0A923EBC3"/>
<name>A0A923EBC3_CLOTT</name>
<keyword evidence="1" id="KW-0812">Transmembrane</keyword>
<dbReference type="Pfam" id="PF11667">
    <property type="entry name" value="DUF3267"/>
    <property type="match status" value="1"/>
</dbReference>
<reference evidence="2 3" key="1">
    <citation type="submission" date="2020-04" db="EMBL/GenBank/DDBJ databases">
        <title>Genomic insights into acetone-butanol-ethanol (ABE) fermentation by sequencing solventogenic clostridia strains.</title>
        <authorList>
            <person name="Brown S."/>
        </authorList>
    </citation>
    <scope>NUCLEOTIDE SEQUENCE [LARGE SCALE GENOMIC DNA]</scope>
    <source>
        <strain evidence="2 3">DJ011</strain>
    </source>
</reference>
<evidence type="ECO:0000313" key="3">
    <source>
        <dbReference type="Proteomes" id="UP000563151"/>
    </source>
</evidence>
<comment type="caution">
    <text evidence="2">The sequence shown here is derived from an EMBL/GenBank/DDBJ whole genome shotgun (WGS) entry which is preliminary data.</text>
</comment>
<evidence type="ECO:0000256" key="1">
    <source>
        <dbReference type="SAM" id="Phobius"/>
    </source>
</evidence>
<protein>
    <submittedName>
        <fullName evidence="2">DUF3267 domain-containing protein</fullName>
    </submittedName>
</protein>
<feature type="transmembrane region" description="Helical" evidence="1">
    <location>
        <begin position="21"/>
        <end position="41"/>
    </location>
</feature>
<keyword evidence="1" id="KW-1133">Transmembrane helix</keyword>
<dbReference type="EMBL" id="JAAZWO010000005">
    <property type="protein sequence ID" value="MBC2397218.1"/>
    <property type="molecule type" value="Genomic_DNA"/>
</dbReference>
<keyword evidence="3" id="KW-1185">Reference proteome</keyword>
<sequence>MKGFMPYAHCKKAISIKVYKFGVLLPTIILGFIPTLLGIILENSNLAAIGTLMIAMGSGDFMIFWIIKNLPNVALVSDHPVKPGCVVYVGK</sequence>
<feature type="transmembrane region" description="Helical" evidence="1">
    <location>
        <begin position="47"/>
        <end position="67"/>
    </location>
</feature>